<organism evidence="6 7">
    <name type="scientific">Stenotrophomonas terrae</name>
    <dbReference type="NCBI Taxonomy" id="405446"/>
    <lineage>
        <taxon>Bacteria</taxon>
        <taxon>Pseudomonadati</taxon>
        <taxon>Pseudomonadota</taxon>
        <taxon>Gammaproteobacteria</taxon>
        <taxon>Lysobacterales</taxon>
        <taxon>Lysobacteraceae</taxon>
        <taxon>Stenotrophomonas</taxon>
    </lineage>
</organism>
<dbReference type="FunFam" id="3.30.70.360:FF:000014">
    <property type="entry name" value="N-acyl-L-amino acid amidohydrolase"/>
    <property type="match status" value="1"/>
</dbReference>
<keyword evidence="2 6" id="KW-0378">Hydrolase</keyword>
<evidence type="ECO:0000313" key="7">
    <source>
        <dbReference type="Proteomes" id="UP000051863"/>
    </source>
</evidence>
<dbReference type="PANTHER" id="PTHR11014">
    <property type="entry name" value="PEPTIDASE M20 FAMILY MEMBER"/>
    <property type="match status" value="1"/>
</dbReference>
<comment type="cofactor">
    <cofactor evidence="3">
        <name>Mn(2+)</name>
        <dbReference type="ChEBI" id="CHEBI:29035"/>
    </cofactor>
    <text evidence="3">The Mn(2+) ion enhances activity.</text>
</comment>
<feature type="binding site" evidence="3">
    <location>
        <position position="172"/>
    </location>
    <ligand>
        <name>Mn(2+)</name>
        <dbReference type="ChEBI" id="CHEBI:29035"/>
        <label>2</label>
    </ligand>
</feature>
<dbReference type="GO" id="GO:0046872">
    <property type="term" value="F:metal ion binding"/>
    <property type="evidence" value="ECO:0007669"/>
    <property type="project" value="UniProtKB-KW"/>
</dbReference>
<feature type="binding site" evidence="3">
    <location>
        <position position="138"/>
    </location>
    <ligand>
        <name>Mn(2+)</name>
        <dbReference type="ChEBI" id="CHEBI:29035"/>
        <label>2</label>
    </ligand>
</feature>
<dbReference type="InterPro" id="IPR002933">
    <property type="entry name" value="Peptidase_M20"/>
</dbReference>
<reference evidence="6 7" key="1">
    <citation type="submission" date="2015-05" db="EMBL/GenBank/DDBJ databases">
        <title>Genome sequencing and analysis of members of genus Stenotrophomonas.</title>
        <authorList>
            <person name="Patil P.P."/>
            <person name="Midha S."/>
            <person name="Patil P.B."/>
        </authorList>
    </citation>
    <scope>NUCLEOTIDE SEQUENCE [LARGE SCALE GENOMIC DNA]</scope>
    <source>
        <strain evidence="6 7">DSM 18941</strain>
    </source>
</reference>
<name>A0A0R0CPT0_9GAMM</name>
<dbReference type="PANTHER" id="PTHR11014:SF63">
    <property type="entry name" value="METALLOPEPTIDASE, PUTATIVE (AFU_ORTHOLOGUE AFUA_6G09600)-RELATED"/>
    <property type="match status" value="1"/>
</dbReference>
<dbReference type="PATRIC" id="fig|405446.3.peg.992"/>
<feature type="chain" id="PRO_5006394392" evidence="4">
    <location>
        <begin position="22"/>
        <end position="439"/>
    </location>
</feature>
<evidence type="ECO:0000256" key="3">
    <source>
        <dbReference type="PIRSR" id="PIRSR005962-1"/>
    </source>
</evidence>
<evidence type="ECO:0000256" key="2">
    <source>
        <dbReference type="ARBA" id="ARBA00022801"/>
    </source>
</evidence>
<feature type="binding site" evidence="3">
    <location>
        <position position="136"/>
    </location>
    <ligand>
        <name>Mn(2+)</name>
        <dbReference type="ChEBI" id="CHEBI:29035"/>
        <label>2</label>
    </ligand>
</feature>
<proteinExistence type="inferred from homology"/>
<evidence type="ECO:0000256" key="4">
    <source>
        <dbReference type="SAM" id="SignalP"/>
    </source>
</evidence>
<gene>
    <name evidence="6" type="ORF">ABB27_07735</name>
</gene>
<dbReference type="Gene3D" id="3.40.630.10">
    <property type="entry name" value="Zn peptidases"/>
    <property type="match status" value="1"/>
</dbReference>
<dbReference type="Proteomes" id="UP000051863">
    <property type="component" value="Unassembled WGS sequence"/>
</dbReference>
<evidence type="ECO:0000313" key="6">
    <source>
        <dbReference type="EMBL" id="KRG68234.1"/>
    </source>
</evidence>
<dbReference type="AlphaFoldDB" id="A0A0R0CPT0"/>
<feature type="signal peptide" evidence="4">
    <location>
        <begin position="1"/>
        <end position="21"/>
    </location>
</feature>
<keyword evidence="3" id="KW-0479">Metal-binding</keyword>
<keyword evidence="7" id="KW-1185">Reference proteome</keyword>
<keyword evidence="3" id="KW-0464">Manganese</keyword>
<dbReference type="PIRSF" id="PIRSF005962">
    <property type="entry name" value="Pept_M20D_amidohydro"/>
    <property type="match status" value="1"/>
</dbReference>
<keyword evidence="4" id="KW-0732">Signal</keyword>
<feature type="binding site" evidence="3">
    <location>
        <position position="407"/>
    </location>
    <ligand>
        <name>Mn(2+)</name>
        <dbReference type="ChEBI" id="CHEBI:29035"/>
        <label>2</label>
    </ligand>
</feature>
<dbReference type="RefSeq" id="WP_057628017.1">
    <property type="nucleotide sequence ID" value="NZ_LDJJ01000023.1"/>
</dbReference>
<comment type="similarity">
    <text evidence="1">Belongs to the peptidase M20 family.</text>
</comment>
<dbReference type="GO" id="GO:0016787">
    <property type="term" value="F:hydrolase activity"/>
    <property type="evidence" value="ECO:0007669"/>
    <property type="project" value="UniProtKB-KW"/>
</dbReference>
<dbReference type="InterPro" id="IPR017439">
    <property type="entry name" value="Amidohydrolase"/>
</dbReference>
<evidence type="ECO:0000259" key="5">
    <source>
        <dbReference type="Pfam" id="PF07687"/>
    </source>
</evidence>
<dbReference type="SUPFAM" id="SSF53187">
    <property type="entry name" value="Zn-dependent exopeptidases"/>
    <property type="match status" value="1"/>
</dbReference>
<sequence length="439" mass="46561">MARKTVLLSALLCALAPLAQAQDAAQRPEVAAAANRLQQQVVDWRRDFHTHPELSNREERTAAKVAERLRAMGLSPKTGVAVHGVVAIIKGGLPGPKIALRADMDALPVTEQTGLPFASKATAEYRGEQVGVMHACGHDAHTATLLGVADALVAMRDKLPGEVMLIFQPAEEGAPPPERGGAELMLKEGLFKDFKPEAVFGLHVFSSVQAGQIAVRGGPLMAASDRFGITVNGRQTHGSAPWNGVDPIVAASDLIGTAQTIVSRRVNLSKQPAVVTFGAIKGGIRYNIIPDSVEMVGTIRTFDPDMRKQIFADLRNVAEHTAAAHGATAVTDIYEKDGNPATVNDPALTARMLPSLQAVVGKDNVYEPPLQMGSEDFSLYAQQVPSMFFFVGSTGAGIDPATAPSNHSPRFLLDEKALDVGLRALLQVSLDYLHGGKAG</sequence>
<feature type="domain" description="Peptidase M20 dimerisation" evidence="5">
    <location>
        <begin position="228"/>
        <end position="323"/>
    </location>
</feature>
<dbReference type="Pfam" id="PF07687">
    <property type="entry name" value="M20_dimer"/>
    <property type="match status" value="1"/>
</dbReference>
<dbReference type="Pfam" id="PF01546">
    <property type="entry name" value="Peptidase_M20"/>
    <property type="match status" value="1"/>
</dbReference>
<protein>
    <submittedName>
        <fullName evidence="6">N-acyl-L-amino acid amidohydrolase</fullName>
    </submittedName>
</protein>
<evidence type="ECO:0000256" key="1">
    <source>
        <dbReference type="ARBA" id="ARBA00006153"/>
    </source>
</evidence>
<dbReference type="InterPro" id="IPR036264">
    <property type="entry name" value="Bact_exopeptidase_dim_dom"/>
</dbReference>
<dbReference type="InterPro" id="IPR011650">
    <property type="entry name" value="Peptidase_M20_dimer"/>
</dbReference>
<dbReference type="EMBL" id="LDJJ01000023">
    <property type="protein sequence ID" value="KRG68234.1"/>
    <property type="molecule type" value="Genomic_DNA"/>
</dbReference>
<dbReference type="OrthoDB" id="9777385at2"/>
<dbReference type="SUPFAM" id="SSF55031">
    <property type="entry name" value="Bacterial exopeptidase dimerisation domain"/>
    <property type="match status" value="1"/>
</dbReference>
<dbReference type="Gene3D" id="3.30.70.360">
    <property type="match status" value="1"/>
</dbReference>
<comment type="caution">
    <text evidence="6">The sequence shown here is derived from an EMBL/GenBank/DDBJ whole genome shotgun (WGS) entry which is preliminary data.</text>
</comment>
<accession>A0A0R0CPT0</accession>
<feature type="binding site" evidence="3">
    <location>
        <position position="203"/>
    </location>
    <ligand>
        <name>Mn(2+)</name>
        <dbReference type="ChEBI" id="CHEBI:29035"/>
        <label>2</label>
    </ligand>
</feature>
<dbReference type="NCBIfam" id="TIGR01891">
    <property type="entry name" value="amidohydrolases"/>
    <property type="match status" value="1"/>
</dbReference>